<dbReference type="InterPro" id="IPR050319">
    <property type="entry name" value="ABC_transp_ATP-bind"/>
</dbReference>
<dbReference type="PANTHER" id="PTHR43776:SF7">
    <property type="entry name" value="D,D-DIPEPTIDE TRANSPORT ATP-BINDING PROTEIN DDPF-RELATED"/>
    <property type="match status" value="1"/>
</dbReference>
<feature type="domain" description="ABC transporter" evidence="5">
    <location>
        <begin position="10"/>
        <end position="259"/>
    </location>
</feature>
<evidence type="ECO:0000256" key="1">
    <source>
        <dbReference type="ARBA" id="ARBA00005417"/>
    </source>
</evidence>
<keyword evidence="4" id="KW-0067">ATP-binding</keyword>
<dbReference type="PANTHER" id="PTHR43776">
    <property type="entry name" value="TRANSPORT ATP-BINDING PROTEIN"/>
    <property type="match status" value="1"/>
</dbReference>
<protein>
    <submittedName>
        <fullName evidence="6">Oligopeptide/dipeptide ABC transporter, ATPase subunit</fullName>
    </submittedName>
</protein>
<name>C6C7F7_MUSP7</name>
<reference evidence="6" key="1">
    <citation type="submission" date="2009-06" db="EMBL/GenBank/DDBJ databases">
        <title>Complete sequence of Dickeya dadantii Ech703.</title>
        <authorList>
            <consortium name="US DOE Joint Genome Institute"/>
            <person name="Lucas S."/>
            <person name="Copeland A."/>
            <person name="Lapidus A."/>
            <person name="Glavina del Rio T."/>
            <person name="Dalin E."/>
            <person name="Tice H."/>
            <person name="Bruce D."/>
            <person name="Goodwin L."/>
            <person name="Pitluck S."/>
            <person name="Chertkov O."/>
            <person name="Brettin T."/>
            <person name="Detter J.C."/>
            <person name="Han C."/>
            <person name="Larimer F."/>
            <person name="Land M."/>
            <person name="Hauser L."/>
            <person name="Kyrpides N."/>
            <person name="Mikhailova N."/>
            <person name="Balakrishnan V."/>
            <person name="Glasner J."/>
            <person name="Perna N.T."/>
        </authorList>
    </citation>
    <scope>NUCLEOTIDE SEQUENCE [LARGE SCALE GENOMIC DNA]</scope>
    <source>
        <strain evidence="6">Ech703</strain>
    </source>
</reference>
<dbReference type="CDD" id="cd03257">
    <property type="entry name" value="ABC_NikE_OppD_transporters"/>
    <property type="match status" value="1"/>
</dbReference>
<keyword evidence="2" id="KW-0813">Transport</keyword>
<dbReference type="Pfam" id="PF00005">
    <property type="entry name" value="ABC_tran"/>
    <property type="match status" value="1"/>
</dbReference>
<dbReference type="SMART" id="SM00382">
    <property type="entry name" value="AAA"/>
    <property type="match status" value="1"/>
</dbReference>
<evidence type="ECO:0000256" key="3">
    <source>
        <dbReference type="ARBA" id="ARBA00022741"/>
    </source>
</evidence>
<evidence type="ECO:0000259" key="5">
    <source>
        <dbReference type="PROSITE" id="PS50893"/>
    </source>
</evidence>
<dbReference type="InterPro" id="IPR017871">
    <property type="entry name" value="ABC_transporter-like_CS"/>
</dbReference>
<dbReference type="Pfam" id="PF08352">
    <property type="entry name" value="oligo_HPY"/>
    <property type="match status" value="1"/>
</dbReference>
<evidence type="ECO:0000313" key="6">
    <source>
        <dbReference type="EMBL" id="ACS84075.1"/>
    </source>
</evidence>
<dbReference type="STRING" id="579405.Dd703_0258"/>
<dbReference type="PROSITE" id="PS00211">
    <property type="entry name" value="ABC_TRANSPORTER_1"/>
    <property type="match status" value="1"/>
</dbReference>
<dbReference type="HOGENOM" id="CLU_000604_1_23_6"/>
<dbReference type="PROSITE" id="PS50893">
    <property type="entry name" value="ABC_TRANSPORTER_2"/>
    <property type="match status" value="1"/>
</dbReference>
<dbReference type="InterPro" id="IPR003439">
    <property type="entry name" value="ABC_transporter-like_ATP-bd"/>
</dbReference>
<dbReference type="InterPro" id="IPR027417">
    <property type="entry name" value="P-loop_NTPase"/>
</dbReference>
<dbReference type="EMBL" id="CP001654">
    <property type="protein sequence ID" value="ACS84075.1"/>
    <property type="molecule type" value="Genomic_DNA"/>
</dbReference>
<evidence type="ECO:0000256" key="4">
    <source>
        <dbReference type="ARBA" id="ARBA00022840"/>
    </source>
</evidence>
<dbReference type="FunFam" id="3.40.50.300:FF:000016">
    <property type="entry name" value="Oligopeptide ABC transporter ATP-binding component"/>
    <property type="match status" value="1"/>
</dbReference>
<dbReference type="GO" id="GO:0016887">
    <property type="term" value="F:ATP hydrolysis activity"/>
    <property type="evidence" value="ECO:0007669"/>
    <property type="project" value="InterPro"/>
</dbReference>
<dbReference type="eggNOG" id="COG4608">
    <property type="taxonomic scope" value="Bacteria"/>
</dbReference>
<keyword evidence="7" id="KW-1185">Reference proteome</keyword>
<dbReference type="SUPFAM" id="SSF52540">
    <property type="entry name" value="P-loop containing nucleoside triphosphate hydrolases"/>
    <property type="match status" value="1"/>
</dbReference>
<dbReference type="InterPro" id="IPR003593">
    <property type="entry name" value="AAA+_ATPase"/>
</dbReference>
<dbReference type="GO" id="GO:0015833">
    <property type="term" value="P:peptide transport"/>
    <property type="evidence" value="ECO:0007669"/>
    <property type="project" value="InterPro"/>
</dbReference>
<dbReference type="KEGG" id="dda:Dd703_0258"/>
<comment type="similarity">
    <text evidence="1">Belongs to the ABC transporter superfamily.</text>
</comment>
<dbReference type="InterPro" id="IPR013563">
    <property type="entry name" value="Oligopep_ABC_C"/>
</dbReference>
<dbReference type="RefSeq" id="WP_012763898.1">
    <property type="nucleotide sequence ID" value="NC_012880.1"/>
</dbReference>
<dbReference type="Proteomes" id="UP000002734">
    <property type="component" value="Chromosome"/>
</dbReference>
<evidence type="ECO:0000256" key="2">
    <source>
        <dbReference type="ARBA" id="ARBA00022448"/>
    </source>
</evidence>
<gene>
    <name evidence="6" type="ordered locus">Dd703_0258</name>
</gene>
<evidence type="ECO:0000313" key="7">
    <source>
        <dbReference type="Proteomes" id="UP000002734"/>
    </source>
</evidence>
<dbReference type="NCBIfam" id="TIGR01727">
    <property type="entry name" value="oligo_HPY"/>
    <property type="match status" value="1"/>
</dbReference>
<proteinExistence type="inferred from homology"/>
<organism evidence="6 7">
    <name type="scientific">Musicola paradisiaca (strain Ech703)</name>
    <name type="common">Dickeya paradisiaca</name>
    <name type="synonym">Dickeya dadantii</name>
    <dbReference type="NCBI Taxonomy" id="579405"/>
    <lineage>
        <taxon>Bacteria</taxon>
        <taxon>Pseudomonadati</taxon>
        <taxon>Pseudomonadota</taxon>
        <taxon>Gammaproteobacteria</taxon>
        <taxon>Enterobacterales</taxon>
        <taxon>Pectobacteriaceae</taxon>
        <taxon>Musicola</taxon>
    </lineage>
</organism>
<dbReference type="AlphaFoldDB" id="C6C7F7"/>
<dbReference type="GO" id="GO:0005524">
    <property type="term" value="F:ATP binding"/>
    <property type="evidence" value="ECO:0007669"/>
    <property type="project" value="UniProtKB-KW"/>
</dbReference>
<keyword evidence="3" id="KW-0547">Nucleotide-binding</keyword>
<sequence>MSKEKILDVIGLKKTFRTHTGGWLGTATHTVTAVDNVSFSLYRGETLGIVGESGCGKSTTARMIIGLLNPSAGQVRFHDRDVHQGERADRQQITRQLQMVFQDPFSSLNPRHNVNTLLSEPFEIHRPELSRAQVRQAVVELLALIGLDDSALNKYPHEFSGGQRQRLNIARAIALRPEIIICDESVSALDVSIQAQILNLLKKLQSELGLTYLFVSHDLSVVRYISDRIAVMYLGRIVEIGDCETVYQDPKHPYTRLLFSAIPADSPRHKKPRPPQPDGDLVMPPAGHQGCAFYARCDHASPRCLSPVPDITLDDGRRVACHRYDVDAHTPSDSAA</sequence>
<accession>C6C7F7</accession>
<dbReference type="Gene3D" id="3.40.50.300">
    <property type="entry name" value="P-loop containing nucleotide triphosphate hydrolases"/>
    <property type="match status" value="1"/>
</dbReference>
<dbReference type="GO" id="GO:0055085">
    <property type="term" value="P:transmembrane transport"/>
    <property type="evidence" value="ECO:0007669"/>
    <property type="project" value="UniProtKB-ARBA"/>
</dbReference>